<dbReference type="AlphaFoldDB" id="A0A170PJT0"/>
<dbReference type="KEGG" id="pbf:CFX0092_B0393"/>
<accession>A0A170PJT0</accession>
<name>A0A170PJT0_9CHLR</name>
<dbReference type="RefSeq" id="WP_197699977.1">
    <property type="nucleotide sequence ID" value="NZ_LN890656.1"/>
</dbReference>
<feature type="compositionally biased region" description="Acidic residues" evidence="1">
    <location>
        <begin position="1"/>
        <end position="10"/>
    </location>
</feature>
<gene>
    <name evidence="2" type="ORF">CFX0092_B0393</name>
</gene>
<sequence length="110" mass="12640">MSNLDDEMQAEYDFSQARRGPIVPSGSHKERITIRIDADILHWFRDYVNSRGGGSYQAMMNQALREYIEDQSKEWETLLRRVVREELQAASVREPAHESVVDVSPSLSSV</sequence>
<feature type="region of interest" description="Disordered" evidence="1">
    <location>
        <begin position="1"/>
        <end position="26"/>
    </location>
</feature>
<dbReference type="Proteomes" id="UP000215027">
    <property type="component" value="Chromosome II"/>
</dbReference>
<evidence type="ECO:0008006" key="4">
    <source>
        <dbReference type="Google" id="ProtNLM"/>
    </source>
</evidence>
<proteinExistence type="predicted"/>
<evidence type="ECO:0000313" key="3">
    <source>
        <dbReference type="Proteomes" id="UP000215027"/>
    </source>
</evidence>
<dbReference type="InterPro" id="IPR025528">
    <property type="entry name" value="BrnA_antitoxin"/>
</dbReference>
<reference evidence="2" key="1">
    <citation type="submission" date="2016-01" db="EMBL/GenBank/DDBJ databases">
        <authorList>
            <person name="Mcilroy J.S."/>
            <person name="Karst M S."/>
            <person name="Albertsen M."/>
        </authorList>
    </citation>
    <scope>NUCLEOTIDE SEQUENCE</scope>
    <source>
        <strain evidence="2">Cfx-K</strain>
    </source>
</reference>
<keyword evidence="3" id="KW-1185">Reference proteome</keyword>
<dbReference type="Pfam" id="PF14384">
    <property type="entry name" value="BrnA_antitoxin"/>
    <property type="match status" value="1"/>
</dbReference>
<evidence type="ECO:0000313" key="2">
    <source>
        <dbReference type="EMBL" id="CUS05927.1"/>
    </source>
</evidence>
<dbReference type="EMBL" id="LN890656">
    <property type="protein sequence ID" value="CUS05927.1"/>
    <property type="molecule type" value="Genomic_DNA"/>
</dbReference>
<protein>
    <recommendedName>
        <fullName evidence="4">CopG family transcriptional regulator</fullName>
    </recommendedName>
</protein>
<organism evidence="2 3">
    <name type="scientific">Candidatus Promineifilum breve</name>
    <dbReference type="NCBI Taxonomy" id="1806508"/>
    <lineage>
        <taxon>Bacteria</taxon>
        <taxon>Bacillati</taxon>
        <taxon>Chloroflexota</taxon>
        <taxon>Ardenticatenia</taxon>
        <taxon>Candidatus Promineifilales</taxon>
        <taxon>Candidatus Promineifilaceae</taxon>
        <taxon>Candidatus Promineifilum</taxon>
    </lineage>
</organism>
<evidence type="ECO:0000256" key="1">
    <source>
        <dbReference type="SAM" id="MobiDB-lite"/>
    </source>
</evidence>